<keyword evidence="6 8" id="KW-0408">Iron</keyword>
<evidence type="ECO:0000256" key="2">
    <source>
        <dbReference type="ARBA" id="ARBA00010617"/>
    </source>
</evidence>
<comment type="cofactor">
    <cofactor evidence="1">
        <name>heme</name>
        <dbReference type="ChEBI" id="CHEBI:30413"/>
    </cofactor>
</comment>
<proteinExistence type="inferred from homology"/>
<dbReference type="Gene3D" id="1.10.630.10">
    <property type="entry name" value="Cytochrome P450"/>
    <property type="match status" value="1"/>
</dbReference>
<dbReference type="CDD" id="cd00302">
    <property type="entry name" value="cytochrome_P450"/>
    <property type="match status" value="1"/>
</dbReference>
<dbReference type="InterPro" id="IPR017972">
    <property type="entry name" value="Cyt_P450_CS"/>
</dbReference>
<keyword evidence="4 8" id="KW-0479">Metal-binding</keyword>
<keyword evidence="5 8" id="KW-0560">Oxidoreductase</keyword>
<keyword evidence="11" id="KW-1185">Reference proteome</keyword>
<dbReference type="PANTHER" id="PTHR46696">
    <property type="entry name" value="P450, PUTATIVE (EUROFUNG)-RELATED"/>
    <property type="match status" value="1"/>
</dbReference>
<evidence type="ECO:0000256" key="1">
    <source>
        <dbReference type="ARBA" id="ARBA00001971"/>
    </source>
</evidence>
<name>A0ABT2H2K6_9MICO</name>
<gene>
    <name evidence="10" type="ORF">N1032_10395</name>
</gene>
<dbReference type="EMBL" id="JANLCJ010000003">
    <property type="protein sequence ID" value="MCS5734147.1"/>
    <property type="molecule type" value="Genomic_DNA"/>
</dbReference>
<dbReference type="RefSeq" id="WP_259538996.1">
    <property type="nucleotide sequence ID" value="NZ_JANLCJ010000003.1"/>
</dbReference>
<dbReference type="PROSITE" id="PS00086">
    <property type="entry name" value="CYTOCHROME_P450"/>
    <property type="match status" value="1"/>
</dbReference>
<dbReference type="SUPFAM" id="SSF48264">
    <property type="entry name" value="Cytochrome P450"/>
    <property type="match status" value="1"/>
</dbReference>
<evidence type="ECO:0000256" key="9">
    <source>
        <dbReference type="SAM" id="MobiDB-lite"/>
    </source>
</evidence>
<comment type="similarity">
    <text evidence="2 8">Belongs to the cytochrome P450 family.</text>
</comment>
<dbReference type="InterPro" id="IPR036396">
    <property type="entry name" value="Cyt_P450_sf"/>
</dbReference>
<evidence type="ECO:0000256" key="8">
    <source>
        <dbReference type="RuleBase" id="RU000461"/>
    </source>
</evidence>
<dbReference type="PANTHER" id="PTHR46696:SF5">
    <property type="entry name" value="CYTOCHROME P450 BJ-1"/>
    <property type="match status" value="1"/>
</dbReference>
<evidence type="ECO:0000313" key="11">
    <source>
        <dbReference type="Proteomes" id="UP001165586"/>
    </source>
</evidence>
<evidence type="ECO:0000256" key="6">
    <source>
        <dbReference type="ARBA" id="ARBA00023004"/>
    </source>
</evidence>
<reference evidence="10" key="1">
    <citation type="submission" date="2022-08" db="EMBL/GenBank/DDBJ databases">
        <authorList>
            <person name="Deng Y."/>
            <person name="Han X.-F."/>
            <person name="Zhang Y.-Q."/>
        </authorList>
    </citation>
    <scope>NUCLEOTIDE SEQUENCE</scope>
    <source>
        <strain evidence="10">CPCC 203386</strain>
    </source>
</reference>
<evidence type="ECO:0000256" key="7">
    <source>
        <dbReference type="ARBA" id="ARBA00023033"/>
    </source>
</evidence>
<evidence type="ECO:0000313" key="10">
    <source>
        <dbReference type="EMBL" id="MCS5734147.1"/>
    </source>
</evidence>
<keyword evidence="3 8" id="KW-0349">Heme</keyword>
<comment type="caution">
    <text evidence="10">The sequence shown here is derived from an EMBL/GenBank/DDBJ whole genome shotgun (WGS) entry which is preliminary data.</text>
</comment>
<evidence type="ECO:0000256" key="5">
    <source>
        <dbReference type="ARBA" id="ARBA00023002"/>
    </source>
</evidence>
<organism evidence="10 11">
    <name type="scientific">Herbiconiux daphne</name>
    <dbReference type="NCBI Taxonomy" id="2970914"/>
    <lineage>
        <taxon>Bacteria</taxon>
        <taxon>Bacillati</taxon>
        <taxon>Actinomycetota</taxon>
        <taxon>Actinomycetes</taxon>
        <taxon>Micrococcales</taxon>
        <taxon>Microbacteriaceae</taxon>
        <taxon>Herbiconiux</taxon>
    </lineage>
</organism>
<evidence type="ECO:0000256" key="3">
    <source>
        <dbReference type="ARBA" id="ARBA00022617"/>
    </source>
</evidence>
<protein>
    <submittedName>
        <fullName evidence="10">Cytochrome P450</fullName>
    </submittedName>
</protein>
<feature type="compositionally biased region" description="Low complexity" evidence="9">
    <location>
        <begin position="210"/>
        <end position="232"/>
    </location>
</feature>
<dbReference type="Pfam" id="PF00067">
    <property type="entry name" value="p450"/>
    <property type="match status" value="1"/>
</dbReference>
<evidence type="ECO:0000256" key="4">
    <source>
        <dbReference type="ARBA" id="ARBA00022723"/>
    </source>
</evidence>
<dbReference type="InterPro" id="IPR001128">
    <property type="entry name" value="Cyt_P450"/>
</dbReference>
<accession>A0ABT2H2K6</accession>
<keyword evidence="7 8" id="KW-0503">Monooxygenase</keyword>
<sequence length="419" mass="43921">MTRPDATVSTPRPGGERAWEARVQRAAHPVAYPMLASIRRPVVRVPGLGVVVTDAALLRSVLLDSSAFTKTGPGSPADLWTPVLGPSVLLNMEGADHATLRRRLAPLFAPAYVGELTRATIGEAANALTRRLVSGESVDFVAEVREYAGQVISRLVGLDRDVIGEDLFARVSAVTGFVRLSRPRFTPPQIAAARDVLDELTHHARRAYREAPAASPAEAAAPSAPAAASAPPTLGAATVPARMRQLGLTEDEAMGAVGAFVLTGTETLVSYLPRLIAILSDTAWLDRIARDRALVDAAVAEGLRVTTPSPVMLRSVAAESSVGGVAVHPGDRIILATFLADRAAGGFDPVANPAASLKQLWFGAGAHFCLGAPLAMAQITTTLNAILDAAAQAPLRITSRRPQRGTLIPGYAHLTLARA</sequence>
<feature type="region of interest" description="Disordered" evidence="9">
    <location>
        <begin position="208"/>
        <end position="232"/>
    </location>
</feature>
<dbReference type="PRINTS" id="PR00359">
    <property type="entry name" value="BP450"/>
</dbReference>
<dbReference type="Proteomes" id="UP001165586">
    <property type="component" value="Unassembled WGS sequence"/>
</dbReference>
<dbReference type="InterPro" id="IPR002397">
    <property type="entry name" value="Cyt_P450_B"/>
</dbReference>